<dbReference type="PANTHER" id="PTHR43048">
    <property type="entry name" value="METHYLMALONYL-COA EPIMERASE"/>
    <property type="match status" value="1"/>
</dbReference>
<keyword evidence="4" id="KW-1185">Reference proteome</keyword>
<feature type="domain" description="VOC" evidence="2">
    <location>
        <begin position="14"/>
        <end position="144"/>
    </location>
</feature>
<dbReference type="Proteomes" id="UP000249696">
    <property type="component" value="Unassembled WGS sequence"/>
</dbReference>
<evidence type="ECO:0000259" key="2">
    <source>
        <dbReference type="PROSITE" id="PS51819"/>
    </source>
</evidence>
<dbReference type="OrthoDB" id="9795618at2"/>
<keyword evidence="1" id="KW-0479">Metal-binding</keyword>
<dbReference type="GO" id="GO:0046491">
    <property type="term" value="P:L-methylmalonyl-CoA metabolic process"/>
    <property type="evidence" value="ECO:0007669"/>
    <property type="project" value="TreeGrafter"/>
</dbReference>
<dbReference type="AlphaFoldDB" id="A0A327QTT4"/>
<evidence type="ECO:0000256" key="1">
    <source>
        <dbReference type="ARBA" id="ARBA00022723"/>
    </source>
</evidence>
<name>A0A327QTT4_9FLAO</name>
<evidence type="ECO:0000313" key="3">
    <source>
        <dbReference type="EMBL" id="RAJ08046.1"/>
    </source>
</evidence>
<dbReference type="PROSITE" id="PS51819">
    <property type="entry name" value="VOC"/>
    <property type="match status" value="1"/>
</dbReference>
<dbReference type="Gene3D" id="3.10.180.10">
    <property type="entry name" value="2,3-Dihydroxybiphenyl 1,2-Dioxygenase, domain 1"/>
    <property type="match status" value="1"/>
</dbReference>
<dbReference type="InterPro" id="IPR004360">
    <property type="entry name" value="Glyas_Fos-R_dOase_dom"/>
</dbReference>
<evidence type="ECO:0000313" key="4">
    <source>
        <dbReference type="Proteomes" id="UP000249696"/>
    </source>
</evidence>
<reference evidence="3 4" key="1">
    <citation type="submission" date="2018-06" db="EMBL/GenBank/DDBJ databases">
        <title>Genomic Encyclopedia of Archaeal and Bacterial Type Strains, Phase II (KMG-II): from individual species to whole genera.</title>
        <authorList>
            <person name="Goeker M."/>
        </authorList>
    </citation>
    <scope>NUCLEOTIDE SEQUENCE [LARGE SCALE GENOMIC DNA]</scope>
    <source>
        <strain evidence="3 4">DSM 23522</strain>
    </source>
</reference>
<dbReference type="GO" id="GO:0016829">
    <property type="term" value="F:lyase activity"/>
    <property type="evidence" value="ECO:0007669"/>
    <property type="project" value="UniProtKB-KW"/>
</dbReference>
<comment type="caution">
    <text evidence="3">The sequence shown here is derived from an EMBL/GenBank/DDBJ whole genome shotgun (WGS) entry which is preliminary data.</text>
</comment>
<dbReference type="InterPro" id="IPR051785">
    <property type="entry name" value="MMCE/EMCE_epimerase"/>
</dbReference>
<dbReference type="GO" id="GO:0004493">
    <property type="term" value="F:methylmalonyl-CoA epimerase activity"/>
    <property type="evidence" value="ECO:0007669"/>
    <property type="project" value="TreeGrafter"/>
</dbReference>
<dbReference type="SUPFAM" id="SSF54593">
    <property type="entry name" value="Glyoxalase/Bleomycin resistance protein/Dihydroxybiphenyl dioxygenase"/>
    <property type="match status" value="1"/>
</dbReference>
<dbReference type="InterPro" id="IPR037523">
    <property type="entry name" value="VOC_core"/>
</dbReference>
<dbReference type="CDD" id="cd06587">
    <property type="entry name" value="VOC"/>
    <property type="match status" value="1"/>
</dbReference>
<dbReference type="GO" id="GO:0046872">
    <property type="term" value="F:metal ion binding"/>
    <property type="evidence" value="ECO:0007669"/>
    <property type="project" value="UniProtKB-KW"/>
</dbReference>
<sequence length="145" mass="16580">MRKTTPFLQDNFNGLQHLGLPVSNLKASVEFYESLGFKRIMASQVDVAEENDSILVAMMERQGVIIELYQVTKKDMIELKSRKDGHVDHIAFDVTDVEKAFKELKAGGFTMVEENPVFLNFWEKGCKYFAVRGPDGEKLEFNQIL</sequence>
<dbReference type="InterPro" id="IPR029068">
    <property type="entry name" value="Glyas_Bleomycin-R_OHBP_Dase"/>
</dbReference>
<gene>
    <name evidence="3" type="ORF">LV92_03609</name>
</gene>
<protein>
    <submittedName>
        <fullName evidence="3">Lactoylglutathione lyase</fullName>
    </submittedName>
</protein>
<accession>A0A327QTT4</accession>
<dbReference type="Pfam" id="PF00903">
    <property type="entry name" value="Glyoxalase"/>
    <property type="match status" value="1"/>
</dbReference>
<organism evidence="3 4">
    <name type="scientific">Arenibacter echinorum</name>
    <dbReference type="NCBI Taxonomy" id="440515"/>
    <lineage>
        <taxon>Bacteria</taxon>
        <taxon>Pseudomonadati</taxon>
        <taxon>Bacteroidota</taxon>
        <taxon>Flavobacteriia</taxon>
        <taxon>Flavobacteriales</taxon>
        <taxon>Flavobacteriaceae</taxon>
        <taxon>Arenibacter</taxon>
    </lineage>
</organism>
<keyword evidence="3" id="KW-0456">Lyase</keyword>
<dbReference type="PANTHER" id="PTHR43048:SF3">
    <property type="entry name" value="METHYLMALONYL-COA EPIMERASE, MITOCHONDRIAL"/>
    <property type="match status" value="1"/>
</dbReference>
<proteinExistence type="predicted"/>
<dbReference type="EMBL" id="QLLN01000007">
    <property type="protein sequence ID" value="RAJ08046.1"/>
    <property type="molecule type" value="Genomic_DNA"/>
</dbReference>
<dbReference type="RefSeq" id="WP_111624958.1">
    <property type="nucleotide sequence ID" value="NZ_QLLN01000007.1"/>
</dbReference>